<dbReference type="Pfam" id="PF00134">
    <property type="entry name" value="Cyclin_N"/>
    <property type="match status" value="1"/>
</dbReference>
<evidence type="ECO:0000256" key="2">
    <source>
        <dbReference type="ARBA" id="ARBA00023127"/>
    </source>
</evidence>
<evidence type="ECO:0000313" key="5">
    <source>
        <dbReference type="EMBL" id="KAF2320852.1"/>
    </source>
</evidence>
<keyword evidence="2" id="KW-0195">Cyclin</keyword>
<accession>A0A6A6N3U4</accession>
<name>A0A6A6N3U4_HEVBR</name>
<dbReference type="SUPFAM" id="SSF47954">
    <property type="entry name" value="Cyclin-like"/>
    <property type="match status" value="1"/>
</dbReference>
<dbReference type="InterPro" id="IPR006671">
    <property type="entry name" value="Cyclin_N"/>
</dbReference>
<protein>
    <recommendedName>
        <fullName evidence="3">B-like cyclin</fullName>
    </recommendedName>
</protein>
<evidence type="ECO:0000259" key="4">
    <source>
        <dbReference type="SMART" id="SM01332"/>
    </source>
</evidence>
<dbReference type="Gene3D" id="1.10.472.10">
    <property type="entry name" value="Cyclin-like"/>
    <property type="match status" value="2"/>
</dbReference>
<evidence type="ECO:0000256" key="3">
    <source>
        <dbReference type="ARBA" id="ARBA00032263"/>
    </source>
</evidence>
<dbReference type="EMBL" id="JAAGAX010000003">
    <property type="protein sequence ID" value="KAF2320852.1"/>
    <property type="molecule type" value="Genomic_DNA"/>
</dbReference>
<dbReference type="Proteomes" id="UP000467840">
    <property type="component" value="Chromosome 10"/>
</dbReference>
<dbReference type="InterPro" id="IPR004367">
    <property type="entry name" value="Cyclin_C-dom"/>
</dbReference>
<feature type="domain" description="Cyclin C-terminal" evidence="4">
    <location>
        <begin position="124"/>
        <end position="284"/>
    </location>
</feature>
<evidence type="ECO:0000256" key="1">
    <source>
        <dbReference type="ARBA" id="ARBA00011177"/>
    </source>
</evidence>
<reference evidence="5 6" key="1">
    <citation type="journal article" date="2020" name="Mol. Plant">
        <title>The Chromosome-Based Rubber Tree Genome Provides New Insights into Spurge Genome Evolution and Rubber Biosynthesis.</title>
        <authorList>
            <person name="Liu J."/>
            <person name="Shi C."/>
            <person name="Shi C.C."/>
            <person name="Li W."/>
            <person name="Zhang Q.J."/>
            <person name="Zhang Y."/>
            <person name="Li K."/>
            <person name="Lu H.F."/>
            <person name="Shi C."/>
            <person name="Zhu S.T."/>
            <person name="Xiao Z.Y."/>
            <person name="Nan H."/>
            <person name="Yue Y."/>
            <person name="Zhu X.G."/>
            <person name="Wu Y."/>
            <person name="Hong X.N."/>
            <person name="Fan G.Y."/>
            <person name="Tong Y."/>
            <person name="Zhang D."/>
            <person name="Mao C.L."/>
            <person name="Liu Y.L."/>
            <person name="Hao S.J."/>
            <person name="Liu W.Q."/>
            <person name="Lv M.Q."/>
            <person name="Zhang H.B."/>
            <person name="Liu Y."/>
            <person name="Hu-Tang G.R."/>
            <person name="Wang J.P."/>
            <person name="Wang J.H."/>
            <person name="Sun Y.H."/>
            <person name="Ni S.B."/>
            <person name="Chen W.B."/>
            <person name="Zhang X.C."/>
            <person name="Jiao Y.N."/>
            <person name="Eichler E.E."/>
            <person name="Li G.H."/>
            <person name="Liu X."/>
            <person name="Gao L.Z."/>
        </authorList>
    </citation>
    <scope>NUCLEOTIDE SEQUENCE [LARGE SCALE GENOMIC DNA]</scope>
    <source>
        <strain evidence="6">cv. GT1</strain>
        <tissue evidence="5">Leaf</tissue>
    </source>
</reference>
<keyword evidence="6" id="KW-1185">Reference proteome</keyword>
<gene>
    <name evidence="5" type="ORF">GH714_031288</name>
</gene>
<dbReference type="Pfam" id="PF02984">
    <property type="entry name" value="Cyclin_C"/>
    <property type="match status" value="1"/>
</dbReference>
<comment type="subunit">
    <text evidence="1">Interacts with the CDC2 protein kinase to form a serine/threonine kinase holoenzyme complex also known as maturation promoting factor (MPF). The cyclin subunit imparts substrate specificity to the complex.</text>
</comment>
<comment type="caution">
    <text evidence="5">The sequence shown here is derived from an EMBL/GenBank/DDBJ whole genome shotgun (WGS) entry which is preliminary data.</text>
</comment>
<dbReference type="SMART" id="SM01332">
    <property type="entry name" value="Cyclin_C"/>
    <property type="match status" value="1"/>
</dbReference>
<evidence type="ECO:0000313" key="6">
    <source>
        <dbReference type="Proteomes" id="UP000467840"/>
    </source>
</evidence>
<organism evidence="5 6">
    <name type="scientific">Hevea brasiliensis</name>
    <name type="common">Para rubber tree</name>
    <name type="synonym">Siphonia brasiliensis</name>
    <dbReference type="NCBI Taxonomy" id="3981"/>
    <lineage>
        <taxon>Eukaryota</taxon>
        <taxon>Viridiplantae</taxon>
        <taxon>Streptophyta</taxon>
        <taxon>Embryophyta</taxon>
        <taxon>Tracheophyta</taxon>
        <taxon>Spermatophyta</taxon>
        <taxon>Magnoliopsida</taxon>
        <taxon>eudicotyledons</taxon>
        <taxon>Gunneridae</taxon>
        <taxon>Pentapetalae</taxon>
        <taxon>rosids</taxon>
        <taxon>fabids</taxon>
        <taxon>Malpighiales</taxon>
        <taxon>Euphorbiaceae</taxon>
        <taxon>Crotonoideae</taxon>
        <taxon>Micrandreae</taxon>
        <taxon>Hevea</taxon>
    </lineage>
</organism>
<dbReference type="AlphaFoldDB" id="A0A6A6N3U4"/>
<dbReference type="InterPro" id="IPR036915">
    <property type="entry name" value="Cyclin-like_sf"/>
</dbReference>
<proteinExistence type="predicted"/>
<dbReference type="CDD" id="cd20544">
    <property type="entry name" value="CYCLIN_AtCycD-like_rpt2"/>
    <property type="match status" value="1"/>
</dbReference>
<sequence length="288" mass="32778">MAIQQHDEQQSSSFLLDSTLYCEEERWEEEEEAEEVCQNESLHVICGQNGTRKSPFLFSSLLEQDLFWEEGELLALFSKEEEEQSQFNVYNVETDNGLSIARQEAVEWMLKVNAHYGFSALTAILAVNYLGRFISSSYYQRDKPWYDPTCGCDLSFSRCKSGRDPSASALRPPSGRHKEAWIKDPSSWEFLRRCERLLLAVLSDSRSISYLPSALATATMMHIIDQVEPLNPMVYQNQLLGVLKICKENVIDCYELILKLSKTKTIASVVTTSLTNESMNQSPAVQVV</sequence>